<dbReference type="Proteomes" id="UP000076078">
    <property type="component" value="Unassembled WGS sequence"/>
</dbReference>
<dbReference type="FunCoup" id="A0A152A284">
    <property type="interactions" value="14"/>
</dbReference>
<dbReference type="Gene3D" id="2.60.260.40">
    <property type="entry name" value="q5lls5 like domains"/>
    <property type="match status" value="1"/>
</dbReference>
<reference evidence="2 3" key="1">
    <citation type="submission" date="2015-12" db="EMBL/GenBank/DDBJ databases">
        <title>Dictyostelia acquired genes for synthesis and detection of signals that induce cell-type specialization by lateral gene transfer from prokaryotes.</title>
        <authorList>
            <person name="Gloeckner G."/>
            <person name="Schaap P."/>
        </authorList>
    </citation>
    <scope>NUCLEOTIDE SEQUENCE [LARGE SCALE GENOMIC DNA]</scope>
    <source>
        <strain evidence="2 3">TK</strain>
    </source>
</reference>
<dbReference type="PANTHER" id="PTHR13156">
    <property type="entry name" value="NADH-UBIQUINONE OXIDOREDUCTASE 13 KD-A SUBUNIT"/>
    <property type="match status" value="1"/>
</dbReference>
<dbReference type="GO" id="GO:0006120">
    <property type="term" value="P:mitochondrial electron transport, NADH to ubiquinone"/>
    <property type="evidence" value="ECO:0007669"/>
    <property type="project" value="TreeGrafter"/>
</dbReference>
<accession>A0A152A284</accession>
<comment type="caution">
    <text evidence="2">The sequence shown here is derived from an EMBL/GenBank/DDBJ whole genome shotgun (WGS) entry which is preliminary data.</text>
</comment>
<evidence type="ECO:0000259" key="1">
    <source>
        <dbReference type="Pfam" id="PF10276"/>
    </source>
</evidence>
<feature type="domain" description="Zinc finger CHCC-type" evidence="1">
    <location>
        <begin position="55"/>
        <end position="90"/>
    </location>
</feature>
<proteinExistence type="predicted"/>
<gene>
    <name evidence="2" type="ORF">DLAC_03054</name>
</gene>
<dbReference type="PANTHER" id="PTHR13156:SF0">
    <property type="entry name" value="NADH DEHYDROGENASE [UBIQUINONE] IRON-SULFUR PROTEIN 6, MITOCHONDRIAL"/>
    <property type="match status" value="1"/>
</dbReference>
<dbReference type="EMBL" id="LODT01000015">
    <property type="protein sequence ID" value="KYR00314.1"/>
    <property type="molecule type" value="Genomic_DNA"/>
</dbReference>
<name>A0A152A284_TIELA</name>
<dbReference type="GO" id="GO:0005739">
    <property type="term" value="C:mitochondrion"/>
    <property type="evidence" value="ECO:0007669"/>
    <property type="project" value="GOC"/>
</dbReference>
<organism evidence="2 3">
    <name type="scientific">Tieghemostelium lacteum</name>
    <name type="common">Slime mold</name>
    <name type="synonym">Dictyostelium lacteum</name>
    <dbReference type="NCBI Taxonomy" id="361077"/>
    <lineage>
        <taxon>Eukaryota</taxon>
        <taxon>Amoebozoa</taxon>
        <taxon>Evosea</taxon>
        <taxon>Eumycetozoa</taxon>
        <taxon>Dictyostelia</taxon>
        <taxon>Dictyosteliales</taxon>
        <taxon>Raperosteliaceae</taxon>
        <taxon>Tieghemostelium</taxon>
    </lineage>
</organism>
<dbReference type="InParanoid" id="A0A152A284"/>
<dbReference type="OMA" id="HPMVYIN"/>
<dbReference type="AlphaFoldDB" id="A0A152A284"/>
<dbReference type="Pfam" id="PF10276">
    <property type="entry name" value="zf-CHCC"/>
    <property type="match status" value="1"/>
</dbReference>
<sequence>MSYWRNLTTKIYNSLRSTGSSVSLNQIPSNKYNVRPVKTAEELINEVKPVEVTSNTVGCDGGNGPLGHPMVYINLDSHEPQPCGYCGIRFVQKKGHHHH</sequence>
<evidence type="ECO:0000313" key="2">
    <source>
        <dbReference type="EMBL" id="KYR00314.1"/>
    </source>
</evidence>
<dbReference type="STRING" id="361077.A0A152A284"/>
<dbReference type="OrthoDB" id="307899at2759"/>
<evidence type="ECO:0000313" key="3">
    <source>
        <dbReference type="Proteomes" id="UP000076078"/>
    </source>
</evidence>
<protein>
    <submittedName>
        <fullName evidence="2">Putative NADH dehydrogenase</fullName>
    </submittedName>
</protein>
<keyword evidence="3" id="KW-1185">Reference proteome</keyword>
<dbReference type="InterPro" id="IPR019401">
    <property type="entry name" value="Znf_CHCC"/>
</dbReference>